<accession>A0A645J759</accession>
<evidence type="ECO:0000313" key="1">
    <source>
        <dbReference type="EMBL" id="MPN56304.1"/>
    </source>
</evidence>
<dbReference type="EMBL" id="VSSQ01126507">
    <property type="protein sequence ID" value="MPN56304.1"/>
    <property type="molecule type" value="Genomic_DNA"/>
</dbReference>
<organism evidence="1">
    <name type="scientific">bioreactor metagenome</name>
    <dbReference type="NCBI Taxonomy" id="1076179"/>
    <lineage>
        <taxon>unclassified sequences</taxon>
        <taxon>metagenomes</taxon>
        <taxon>ecological metagenomes</taxon>
    </lineage>
</organism>
<sequence length="32" mass="3768">MGLSADGDYHVNTYLKNLYSIEMLEIIRVYFV</sequence>
<proteinExistence type="predicted"/>
<protein>
    <submittedName>
        <fullName evidence="1">Uncharacterized protein</fullName>
    </submittedName>
</protein>
<comment type="caution">
    <text evidence="1">The sequence shown here is derived from an EMBL/GenBank/DDBJ whole genome shotgun (WGS) entry which is preliminary data.</text>
</comment>
<reference evidence="1" key="1">
    <citation type="submission" date="2019-08" db="EMBL/GenBank/DDBJ databases">
        <authorList>
            <person name="Kucharzyk K."/>
            <person name="Murdoch R.W."/>
            <person name="Higgins S."/>
            <person name="Loffler F."/>
        </authorList>
    </citation>
    <scope>NUCLEOTIDE SEQUENCE</scope>
</reference>
<dbReference type="AlphaFoldDB" id="A0A645J759"/>
<name>A0A645J759_9ZZZZ</name>
<gene>
    <name evidence="1" type="ORF">SDC9_203990</name>
</gene>